<dbReference type="RefSeq" id="WP_214092688.1">
    <property type="nucleotide sequence ID" value="NZ_JAHCLR010000014.1"/>
</dbReference>
<dbReference type="EMBL" id="JAHCLR010000014">
    <property type="protein sequence ID" value="MBS9533817.1"/>
    <property type="molecule type" value="Genomic_DNA"/>
</dbReference>
<dbReference type="InterPro" id="IPR014001">
    <property type="entry name" value="Helicase_ATP-bd"/>
</dbReference>
<dbReference type="Proteomes" id="UP001519535">
    <property type="component" value="Unassembled WGS sequence"/>
</dbReference>
<evidence type="ECO:0000259" key="4">
    <source>
        <dbReference type="PROSITE" id="PS51192"/>
    </source>
</evidence>
<feature type="domain" description="SWIM-type" evidence="3">
    <location>
        <begin position="59"/>
        <end position="98"/>
    </location>
</feature>
<protein>
    <submittedName>
        <fullName evidence="6">DEAD/DEAH box helicase</fullName>
    </submittedName>
</protein>
<keyword evidence="7" id="KW-1185">Reference proteome</keyword>
<dbReference type="PANTHER" id="PTHR10799">
    <property type="entry name" value="SNF2/RAD54 HELICASE FAMILY"/>
    <property type="match status" value="1"/>
</dbReference>
<feature type="domain" description="Helicase C-terminal" evidence="5">
    <location>
        <begin position="953"/>
        <end position="1115"/>
    </location>
</feature>
<keyword evidence="6" id="KW-0547">Nucleotide-binding</keyword>
<dbReference type="Pfam" id="PF00271">
    <property type="entry name" value="Helicase_C"/>
    <property type="match status" value="1"/>
</dbReference>
<proteinExistence type="predicted"/>
<dbReference type="InterPro" id="IPR000330">
    <property type="entry name" value="SNF2_N"/>
</dbReference>
<dbReference type="GO" id="GO:0004386">
    <property type="term" value="F:helicase activity"/>
    <property type="evidence" value="ECO:0007669"/>
    <property type="project" value="UniProtKB-KW"/>
</dbReference>
<organism evidence="6 7">
    <name type="scientific">Mycolicibacter acidiphilus</name>
    <dbReference type="NCBI Taxonomy" id="2835306"/>
    <lineage>
        <taxon>Bacteria</taxon>
        <taxon>Bacillati</taxon>
        <taxon>Actinomycetota</taxon>
        <taxon>Actinomycetes</taxon>
        <taxon>Mycobacteriales</taxon>
        <taxon>Mycobacteriaceae</taxon>
        <taxon>Mycolicibacter</taxon>
    </lineage>
</organism>
<evidence type="ECO:0000259" key="5">
    <source>
        <dbReference type="PROSITE" id="PS51194"/>
    </source>
</evidence>
<keyword evidence="2" id="KW-0862">Zinc</keyword>
<gene>
    <name evidence="6" type="ORF">KIH27_09495</name>
</gene>
<evidence type="ECO:0000313" key="7">
    <source>
        <dbReference type="Proteomes" id="UP001519535"/>
    </source>
</evidence>
<dbReference type="InterPro" id="IPR027417">
    <property type="entry name" value="P-loop_NTPase"/>
</dbReference>
<keyword evidence="2" id="KW-0863">Zinc-finger</keyword>
<keyword evidence="1" id="KW-0378">Hydrolase</keyword>
<dbReference type="Pfam" id="PF04434">
    <property type="entry name" value="SWIM"/>
    <property type="match status" value="1"/>
</dbReference>
<dbReference type="InterPro" id="IPR001650">
    <property type="entry name" value="Helicase_C-like"/>
</dbReference>
<dbReference type="SMART" id="SM00487">
    <property type="entry name" value="DEXDc"/>
    <property type="match status" value="1"/>
</dbReference>
<evidence type="ECO:0000256" key="1">
    <source>
        <dbReference type="ARBA" id="ARBA00022801"/>
    </source>
</evidence>
<dbReference type="SUPFAM" id="SSF52540">
    <property type="entry name" value="P-loop containing nucleoside triphosphate hydrolases"/>
    <property type="match status" value="2"/>
</dbReference>
<dbReference type="PROSITE" id="PS51194">
    <property type="entry name" value="HELICASE_CTER"/>
    <property type="match status" value="1"/>
</dbReference>
<dbReference type="InterPro" id="IPR049730">
    <property type="entry name" value="SNF2/RAD54-like_C"/>
</dbReference>
<keyword evidence="6" id="KW-0067">ATP-binding</keyword>
<sequence>MSAVPRFVIRPDDLGVEFDAATIGRGARYAANGMVSDIRWDAGSTSLSASCDGSRGFPYNVQVSFDSEDDRLLLDWASCTCPVGNFCKHAVALLLTVGAPETGPPPDDPDLWRTVLSRVLDEIETPAATAGAPIGLEFSLTEATRFRPGGLIALRPLTIGKRGTWIKRGLTWRQLLYTPIIGDFDRRQYGLLRTLVTDLQRAFPVIDGDLLILTATSPALWPALAAARDAGVALVPDQASGLQAVELIESAALRLDFTGDDAGGATMSVRVLIDGAEFPPGDVVLVGHPTPHGVGQIVDGVLRLGGFDPAPGPTMLDLVAHDRRVHIPAAGAAEFTLNVLPRLAGALSVEVDAGLFSPPTVTGPVPVLTVTMTDSGARLYWSTRYQVNDKHHDFDPAAPLSSTGYRDAAAEQAIWTQATPLLRRVAATSCTWKRQATSHVMRRVSRLIGESPTDELRALVLAADTSAAVAAASVATLQSAVELTAVETAVLCAEVLPEVTAAGLAVQIDGAVREFRLADDAPQLQFSGDEGPASNDWFGLDIAVTVGGHTVPLADVITELSSGATHMLMSDGLYFRLDAPEILRLRELLDEARALGEIDGDKVNARSLNATLWEELLSLGVVDQQVARWQQSLVRLSTAQAPERVEVPDGLAATLRDYQRDGLDWLSFLWDNGIGGVLADDMGLGKTVQTLALIARAKAAGAGRFLVIAPTSVVGNWAAEAAKFTPGLTVAAVTATEARSGCPLADRVAGADIVVTSYALSRIDFDAYAAIDWAGVILDEAQFVKNHNSKTHQCVRRLDAGFKLAITGTPMENNLMELWALLSITVPGLFPSPKVFGDYFRKPIESGTDPERLAVLRRRIKPVMLRRKKSQVATELPAKQEQVLAVELGTKHRKIYDTRLARERQKVLGLLGDWDKNRFQIFRSLTLLRQLSLHPGLVDGTDLNVGSVKVDFLVEQLLQLAAEDHSALVFSQFTGFLGIVRSHLDAAGVSYSYLDGSVSAHARAAELKRFRAGTTQVFLISLKAGGFGLNLTEADYCFLCDPWWSPAAEAQAVDRTHRIGQTRPVTVYRLVSQDTIEEKVVALQERKRELFTAVVDDGELFSAAVTASDVQELLA</sequence>
<feature type="domain" description="Helicase ATP-binding" evidence="4">
    <location>
        <begin position="667"/>
        <end position="828"/>
    </location>
</feature>
<comment type="caution">
    <text evidence="6">The sequence shown here is derived from an EMBL/GenBank/DDBJ whole genome shotgun (WGS) entry which is preliminary data.</text>
</comment>
<accession>A0ABS5RIH4</accession>
<reference evidence="6 7" key="1">
    <citation type="submission" date="2021-05" db="EMBL/GenBank/DDBJ databases">
        <title>Mycobacterium acidophilum sp. nov., an extremely acid-tolerant member of the genus Mycobacterium.</title>
        <authorList>
            <person name="Xia J."/>
        </authorList>
    </citation>
    <scope>NUCLEOTIDE SEQUENCE [LARGE SCALE GENOMIC DNA]</scope>
    <source>
        <strain evidence="6 7">M1</strain>
    </source>
</reference>
<dbReference type="Pfam" id="PF00176">
    <property type="entry name" value="SNF2-rel_dom"/>
    <property type="match status" value="1"/>
</dbReference>
<evidence type="ECO:0000259" key="3">
    <source>
        <dbReference type="PROSITE" id="PS50966"/>
    </source>
</evidence>
<keyword evidence="6" id="KW-0347">Helicase</keyword>
<keyword evidence="2" id="KW-0479">Metal-binding</keyword>
<dbReference type="SMART" id="SM00490">
    <property type="entry name" value="HELICc"/>
    <property type="match status" value="1"/>
</dbReference>
<evidence type="ECO:0000313" key="6">
    <source>
        <dbReference type="EMBL" id="MBS9533817.1"/>
    </source>
</evidence>
<dbReference type="PROSITE" id="PS50966">
    <property type="entry name" value="ZF_SWIM"/>
    <property type="match status" value="1"/>
</dbReference>
<dbReference type="InterPro" id="IPR038718">
    <property type="entry name" value="SNF2-like_sf"/>
</dbReference>
<evidence type="ECO:0000256" key="2">
    <source>
        <dbReference type="PROSITE-ProRule" id="PRU00325"/>
    </source>
</evidence>
<dbReference type="Gene3D" id="3.40.50.300">
    <property type="entry name" value="P-loop containing nucleotide triphosphate hydrolases"/>
    <property type="match status" value="1"/>
</dbReference>
<dbReference type="Gene3D" id="3.40.50.10810">
    <property type="entry name" value="Tandem AAA-ATPase domain"/>
    <property type="match status" value="1"/>
</dbReference>
<dbReference type="InterPro" id="IPR007527">
    <property type="entry name" value="Znf_SWIM"/>
</dbReference>
<name>A0ABS5RIH4_9MYCO</name>
<dbReference type="CDD" id="cd18012">
    <property type="entry name" value="DEXQc_arch_SWI2_SNF2"/>
    <property type="match status" value="1"/>
</dbReference>
<dbReference type="PROSITE" id="PS51192">
    <property type="entry name" value="HELICASE_ATP_BIND_1"/>
    <property type="match status" value="1"/>
</dbReference>
<dbReference type="CDD" id="cd18793">
    <property type="entry name" value="SF2_C_SNF"/>
    <property type="match status" value="1"/>
</dbReference>